<dbReference type="EMBL" id="FNXT01000890">
    <property type="protein sequence ID" value="SZX68915.1"/>
    <property type="molecule type" value="Genomic_DNA"/>
</dbReference>
<organism evidence="1 2">
    <name type="scientific">Tetradesmus obliquus</name>
    <name type="common">Green alga</name>
    <name type="synonym">Acutodesmus obliquus</name>
    <dbReference type="NCBI Taxonomy" id="3088"/>
    <lineage>
        <taxon>Eukaryota</taxon>
        <taxon>Viridiplantae</taxon>
        <taxon>Chlorophyta</taxon>
        <taxon>core chlorophytes</taxon>
        <taxon>Chlorophyceae</taxon>
        <taxon>CS clade</taxon>
        <taxon>Sphaeropleales</taxon>
        <taxon>Scenedesmaceae</taxon>
        <taxon>Tetradesmus</taxon>
    </lineage>
</organism>
<dbReference type="STRING" id="3088.A0A383VTT8"/>
<dbReference type="Proteomes" id="UP000256970">
    <property type="component" value="Unassembled WGS sequence"/>
</dbReference>
<dbReference type="Pfam" id="PF07466">
    <property type="entry name" value="DUF1517"/>
    <property type="match status" value="1"/>
</dbReference>
<sequence>MAAAMQKIRAFYAANKHCVAGCPVRVVAPHLQRPAVRCSSASSISSIACPTSQRSLEQQRRQVVCNYSGSRELPRVAFFGRQEDPDLTVAKLQVGVFGQVEKFQRELDRIASLLDSDDEEAMGELVHDVVVFLSRNLEYCSYGASSLFLTDDFDELEQKYNQASINERAKFKEETLSNVGGRVLTTSLKESGADVGLDKWLCVTLIMAAEAKVKLPKIRNLADLQQSLSLLGSLPPDAIVAVELLWTPQESGDSYSKDELLHDYPKLANL</sequence>
<dbReference type="PANTHER" id="PTHR33975:SF2">
    <property type="entry name" value="MYELIN-ASSOCIATED OLIGODENDROCYTE BASIC PROTEIN"/>
    <property type="match status" value="1"/>
</dbReference>
<dbReference type="InterPro" id="IPR053023">
    <property type="entry name" value="FLAP_modulator"/>
</dbReference>
<protein>
    <submittedName>
        <fullName evidence="1">Uncharacterized protein</fullName>
    </submittedName>
</protein>
<gene>
    <name evidence="1" type="ORF">BQ4739_LOCUS9227</name>
</gene>
<dbReference type="AlphaFoldDB" id="A0A383VTT8"/>
<dbReference type="InterPro" id="IPR010903">
    <property type="entry name" value="DUF1517"/>
</dbReference>
<proteinExistence type="predicted"/>
<name>A0A383VTT8_TETOB</name>
<reference evidence="1 2" key="1">
    <citation type="submission" date="2016-10" db="EMBL/GenBank/DDBJ databases">
        <authorList>
            <person name="Cai Z."/>
        </authorList>
    </citation>
    <scope>NUCLEOTIDE SEQUENCE [LARGE SCALE GENOMIC DNA]</scope>
</reference>
<keyword evidence="2" id="KW-1185">Reference proteome</keyword>
<accession>A0A383VTT8</accession>
<dbReference type="PANTHER" id="PTHR33975">
    <property type="entry name" value="MYELIN-ASSOCIATED OLIGODENDROCYTE BASIC PROTEIN"/>
    <property type="match status" value="1"/>
</dbReference>
<evidence type="ECO:0000313" key="1">
    <source>
        <dbReference type="EMBL" id="SZX68915.1"/>
    </source>
</evidence>
<evidence type="ECO:0000313" key="2">
    <source>
        <dbReference type="Proteomes" id="UP000256970"/>
    </source>
</evidence>